<organism evidence="8 9">
    <name type="scientific">Populus deltoides</name>
    <name type="common">Eastern poplar</name>
    <name type="synonym">Eastern cottonwood</name>
    <dbReference type="NCBI Taxonomy" id="3696"/>
    <lineage>
        <taxon>Eukaryota</taxon>
        <taxon>Viridiplantae</taxon>
        <taxon>Streptophyta</taxon>
        <taxon>Embryophyta</taxon>
        <taxon>Tracheophyta</taxon>
        <taxon>Spermatophyta</taxon>
        <taxon>Magnoliopsida</taxon>
        <taxon>eudicotyledons</taxon>
        <taxon>Gunneridae</taxon>
        <taxon>Pentapetalae</taxon>
        <taxon>rosids</taxon>
        <taxon>fabids</taxon>
        <taxon>Malpighiales</taxon>
        <taxon>Salicaceae</taxon>
        <taxon>Saliceae</taxon>
        <taxon>Populus</taxon>
    </lineage>
</organism>
<keyword evidence="4 6" id="KW-0863">Zinc-finger</keyword>
<sequence length="286" mass="32088">MGMDAEYSGDIETKAPSPSLTGFFLKGSKQIERDDTWPLVDGGEQDLSFLIQANKLGLMSDFGDLCFSTIPLDLVKPGDDSVLCNKFCIVVEASFMPPVLFDEDELQDDESQHLYDADCNWVKRDFLVDRDELLHDLETSRLTIRNILTVMDIPVRAFMIDQVLTCARQMARSVLLLDRKVLYMKVRVDVPPSFDESSGGGSDDEDDDDDDVLSFEPATASSIEKLEIVKVELEGSANQPCAVCFDQLLVGCEATRLPCSHVYHCGCIRRWLEKSKFCPLCRFEVS</sequence>
<evidence type="ECO:0000313" key="8">
    <source>
        <dbReference type="EMBL" id="KAH8520979.1"/>
    </source>
</evidence>
<evidence type="ECO:0000256" key="2">
    <source>
        <dbReference type="ARBA" id="ARBA00012483"/>
    </source>
</evidence>
<dbReference type="Gene3D" id="3.30.40.10">
    <property type="entry name" value="Zinc/RING finger domain, C3HC4 (zinc finger)"/>
    <property type="match status" value="1"/>
</dbReference>
<keyword evidence="3" id="KW-0479">Metal-binding</keyword>
<keyword evidence="9" id="KW-1185">Reference proteome</keyword>
<dbReference type="Pfam" id="PF13639">
    <property type="entry name" value="zf-RING_2"/>
    <property type="match status" value="1"/>
</dbReference>
<gene>
    <name evidence="8" type="ORF">H0E87_002141</name>
</gene>
<evidence type="ECO:0000256" key="5">
    <source>
        <dbReference type="ARBA" id="ARBA00022833"/>
    </source>
</evidence>
<reference evidence="8" key="1">
    <citation type="journal article" date="2021" name="J. Hered.">
        <title>Genome Assembly of Salicaceae Populus deltoides (Eastern Cottonwood) I-69 Based on Nanopore Sequencing and Hi-C Technologies.</title>
        <authorList>
            <person name="Bai S."/>
            <person name="Wu H."/>
            <person name="Zhang J."/>
            <person name="Pan Z."/>
            <person name="Zhao W."/>
            <person name="Li Z."/>
            <person name="Tong C."/>
        </authorList>
    </citation>
    <scope>NUCLEOTIDE SEQUENCE</scope>
    <source>
        <tissue evidence="8">Leaf</tissue>
    </source>
</reference>
<dbReference type="GO" id="GO:0061630">
    <property type="term" value="F:ubiquitin protein ligase activity"/>
    <property type="evidence" value="ECO:0007669"/>
    <property type="project" value="UniProtKB-EC"/>
</dbReference>
<evidence type="ECO:0000256" key="3">
    <source>
        <dbReference type="ARBA" id="ARBA00022723"/>
    </source>
</evidence>
<dbReference type="GO" id="GO:0008270">
    <property type="term" value="F:zinc ion binding"/>
    <property type="evidence" value="ECO:0007669"/>
    <property type="project" value="UniProtKB-KW"/>
</dbReference>
<proteinExistence type="predicted"/>
<feature type="domain" description="RING-type" evidence="7">
    <location>
        <begin position="241"/>
        <end position="282"/>
    </location>
</feature>
<dbReference type="SMART" id="SM00184">
    <property type="entry name" value="RING"/>
    <property type="match status" value="1"/>
</dbReference>
<dbReference type="InterPro" id="IPR001841">
    <property type="entry name" value="Znf_RING"/>
</dbReference>
<protein>
    <recommendedName>
        <fullName evidence="2">RING-type E3 ubiquitin transferase</fullName>
        <ecNumber evidence="2">2.3.2.27</ecNumber>
    </recommendedName>
</protein>
<dbReference type="PROSITE" id="PS50089">
    <property type="entry name" value="ZF_RING_2"/>
    <property type="match status" value="1"/>
</dbReference>
<dbReference type="PANTHER" id="PTHR15710">
    <property type="entry name" value="E3 UBIQUITIN-PROTEIN LIGASE PRAJA"/>
    <property type="match status" value="1"/>
</dbReference>
<dbReference type="EC" id="2.3.2.27" evidence="2"/>
<dbReference type="InterPro" id="IPR013083">
    <property type="entry name" value="Znf_RING/FYVE/PHD"/>
</dbReference>
<dbReference type="GO" id="GO:0016567">
    <property type="term" value="P:protein ubiquitination"/>
    <property type="evidence" value="ECO:0007669"/>
    <property type="project" value="TreeGrafter"/>
</dbReference>
<evidence type="ECO:0000256" key="6">
    <source>
        <dbReference type="PROSITE-ProRule" id="PRU00175"/>
    </source>
</evidence>
<evidence type="ECO:0000256" key="1">
    <source>
        <dbReference type="ARBA" id="ARBA00000900"/>
    </source>
</evidence>
<evidence type="ECO:0000256" key="4">
    <source>
        <dbReference type="ARBA" id="ARBA00022771"/>
    </source>
</evidence>
<dbReference type="PANTHER" id="PTHR15710:SF161">
    <property type="entry name" value="E3 UBIQUITIN-PROTEIN LIGASE RING1-LIKE"/>
    <property type="match status" value="1"/>
</dbReference>
<comment type="catalytic activity">
    <reaction evidence="1">
        <text>S-ubiquitinyl-[E2 ubiquitin-conjugating enzyme]-L-cysteine + [acceptor protein]-L-lysine = [E2 ubiquitin-conjugating enzyme]-L-cysteine + N(6)-ubiquitinyl-[acceptor protein]-L-lysine.</text>
        <dbReference type="EC" id="2.3.2.27"/>
    </reaction>
</comment>
<evidence type="ECO:0000313" key="9">
    <source>
        <dbReference type="Proteomes" id="UP000807159"/>
    </source>
</evidence>
<comment type="caution">
    <text evidence="8">The sequence shown here is derived from an EMBL/GenBank/DDBJ whole genome shotgun (WGS) entry which is preliminary data.</text>
</comment>
<dbReference type="SUPFAM" id="SSF57850">
    <property type="entry name" value="RING/U-box"/>
    <property type="match status" value="1"/>
</dbReference>
<dbReference type="AlphaFoldDB" id="A0A8T2ZUL4"/>
<dbReference type="EMBL" id="JACEGQ020000001">
    <property type="protein sequence ID" value="KAH8520979.1"/>
    <property type="molecule type" value="Genomic_DNA"/>
</dbReference>
<name>A0A8T2ZUL4_POPDE</name>
<dbReference type="Proteomes" id="UP000807159">
    <property type="component" value="Chromosome 1"/>
</dbReference>
<evidence type="ECO:0000259" key="7">
    <source>
        <dbReference type="PROSITE" id="PS50089"/>
    </source>
</evidence>
<accession>A0A8T2ZUL4</accession>
<keyword evidence="5" id="KW-0862">Zinc</keyword>
<dbReference type="GO" id="GO:0005737">
    <property type="term" value="C:cytoplasm"/>
    <property type="evidence" value="ECO:0007669"/>
    <property type="project" value="TreeGrafter"/>
</dbReference>